<dbReference type="GO" id="GO:0032153">
    <property type="term" value="C:cell division site"/>
    <property type="evidence" value="ECO:0007669"/>
    <property type="project" value="TreeGrafter"/>
</dbReference>
<evidence type="ECO:0000256" key="5">
    <source>
        <dbReference type="ARBA" id="ARBA00022692"/>
    </source>
</evidence>
<dbReference type="GO" id="GO:0071555">
    <property type="term" value="P:cell wall organization"/>
    <property type="evidence" value="ECO:0007669"/>
    <property type="project" value="UniProtKB-KW"/>
</dbReference>
<dbReference type="RefSeq" id="WP_069710281.1">
    <property type="nucleotide sequence ID" value="NZ_CP017078.1"/>
</dbReference>
<keyword evidence="9 11" id="KW-0472">Membrane</keyword>
<evidence type="ECO:0000256" key="4">
    <source>
        <dbReference type="ARBA" id="ARBA00022679"/>
    </source>
</evidence>
<dbReference type="InterPro" id="IPR001182">
    <property type="entry name" value="FtsW/RodA"/>
</dbReference>
<evidence type="ECO:0000313" key="13">
    <source>
        <dbReference type="Proteomes" id="UP000094626"/>
    </source>
</evidence>
<evidence type="ECO:0000256" key="3">
    <source>
        <dbReference type="ARBA" id="ARBA00022676"/>
    </source>
</evidence>
<keyword evidence="4 11" id="KW-0808">Transferase</keyword>
<dbReference type="GO" id="GO:0008360">
    <property type="term" value="P:regulation of cell shape"/>
    <property type="evidence" value="ECO:0007669"/>
    <property type="project" value="UniProtKB-KW"/>
</dbReference>
<evidence type="ECO:0000256" key="8">
    <source>
        <dbReference type="ARBA" id="ARBA00022989"/>
    </source>
</evidence>
<geneLocation type="plasmid" evidence="12 13">
    <name>pSA3</name>
</geneLocation>
<keyword evidence="6 11" id="KW-0133">Cell shape</keyword>
<comment type="subcellular location">
    <subcellularLocation>
        <location evidence="11">Cell inner membrane</location>
        <topology evidence="11">Multi-pass membrane protein</topology>
    </subcellularLocation>
    <subcellularLocation>
        <location evidence="1">Membrane</location>
        <topology evidence="1">Multi-pass membrane protein</topology>
    </subcellularLocation>
</comment>
<comment type="similarity">
    <text evidence="11">Belongs to the SEDS family. MrdB/RodA subfamily.</text>
</comment>
<comment type="pathway">
    <text evidence="11">Cell wall biogenesis; peptidoglycan biosynthesis.</text>
</comment>
<keyword evidence="8 11" id="KW-1133">Transmembrane helix</keyword>
<feature type="transmembrane region" description="Helical" evidence="11">
    <location>
        <begin position="301"/>
        <end position="329"/>
    </location>
</feature>
<sequence length="374" mass="40010">MSLVPAAIRTLPLGMLATLIAIVLFGLATLYSAAGGSISPWASNQGLRFVLLSGLMFALSRISVARWMDIAYPLYGVTLVLLLIVELFGKIGMGAQRWIDLGFIRLQPSEFMKIAVVLSLAKFFHRLPAIYVSTPSVLVAPIALFAVPAALVMLQPDLGTAMMISMASVLVIFLAGVGLRWFLTAGAALLAALPVAWSMLHDYQKNRVLVFMDPEGDPLGTGYHITQSKIAIGSGGLFGKGFLDGTQSHLAYLPEAHTDFIFATMAEEWGVMGGLFVVLTYGYLIRWGWRLGVAGDTIFTRLTACGLAFTIFLYVSINLAMVMGLAPVVGIPLPLMSYGGSAMMTVLILLGILMAIHRENVGGSRLNGTGSFAV</sequence>
<feature type="transmembrane region" description="Helical" evidence="11">
    <location>
        <begin position="12"/>
        <end position="34"/>
    </location>
</feature>
<proteinExistence type="inferred from homology"/>
<keyword evidence="12" id="KW-0614">Plasmid</keyword>
<dbReference type="PANTHER" id="PTHR30474">
    <property type="entry name" value="CELL CYCLE PROTEIN"/>
    <property type="match status" value="1"/>
</dbReference>
<dbReference type="AlphaFoldDB" id="A0A1D8AG64"/>
<dbReference type="UniPathway" id="UPA00219"/>
<dbReference type="GO" id="GO:0005886">
    <property type="term" value="C:plasma membrane"/>
    <property type="evidence" value="ECO:0007669"/>
    <property type="project" value="UniProtKB-SubCell"/>
</dbReference>
<keyword evidence="3 11" id="KW-0328">Glycosyltransferase</keyword>
<comment type="catalytic activity">
    <reaction evidence="11">
        <text>[GlcNAc-(1-&gt;4)-Mur2Ac(oyl-L-Ala-gamma-D-Glu-L-Lys-D-Ala-D-Ala)](n)-di-trans,octa-cis-undecaprenyl diphosphate + beta-D-GlcNAc-(1-&gt;4)-Mur2Ac(oyl-L-Ala-gamma-D-Glu-L-Lys-D-Ala-D-Ala)-di-trans,octa-cis-undecaprenyl diphosphate = [GlcNAc-(1-&gt;4)-Mur2Ac(oyl-L-Ala-gamma-D-Glu-L-Lys-D-Ala-D-Ala)](n+1)-di-trans,octa-cis-undecaprenyl diphosphate + di-trans,octa-cis-undecaprenyl diphosphate + H(+)</text>
        <dbReference type="Rhea" id="RHEA:23708"/>
        <dbReference type="Rhea" id="RHEA-COMP:9602"/>
        <dbReference type="Rhea" id="RHEA-COMP:9603"/>
        <dbReference type="ChEBI" id="CHEBI:15378"/>
        <dbReference type="ChEBI" id="CHEBI:58405"/>
        <dbReference type="ChEBI" id="CHEBI:60033"/>
        <dbReference type="ChEBI" id="CHEBI:78435"/>
        <dbReference type="EC" id="2.4.99.28"/>
    </reaction>
</comment>
<feature type="transmembrane region" description="Helical" evidence="11">
    <location>
        <begin position="335"/>
        <end position="356"/>
    </location>
</feature>
<dbReference type="GO" id="GO:0051301">
    <property type="term" value="P:cell division"/>
    <property type="evidence" value="ECO:0007669"/>
    <property type="project" value="InterPro"/>
</dbReference>
<dbReference type="GO" id="GO:0009252">
    <property type="term" value="P:peptidoglycan biosynthetic process"/>
    <property type="evidence" value="ECO:0007669"/>
    <property type="project" value="UniProtKB-UniRule"/>
</dbReference>
<dbReference type="PROSITE" id="PS00428">
    <property type="entry name" value="FTSW_RODA_SPOVE"/>
    <property type="match status" value="1"/>
</dbReference>
<keyword evidence="2 11" id="KW-1003">Cell membrane</keyword>
<dbReference type="GO" id="GO:0008955">
    <property type="term" value="F:peptidoglycan glycosyltransferase activity"/>
    <property type="evidence" value="ECO:0007669"/>
    <property type="project" value="UniProtKB-UniRule"/>
</dbReference>
<dbReference type="Proteomes" id="UP000094626">
    <property type="component" value="Plasmid pSA3"/>
</dbReference>
<keyword evidence="5 11" id="KW-0812">Transmembrane</keyword>
<dbReference type="EMBL" id="CP017078">
    <property type="protein sequence ID" value="AOR81095.1"/>
    <property type="molecule type" value="Genomic_DNA"/>
</dbReference>
<keyword evidence="13" id="KW-1185">Reference proteome</keyword>
<dbReference type="PANTHER" id="PTHR30474:SF1">
    <property type="entry name" value="PEPTIDOGLYCAN GLYCOSYLTRANSFERASE MRDB"/>
    <property type="match status" value="1"/>
</dbReference>
<dbReference type="KEGG" id="nre:BES08_29880"/>
<evidence type="ECO:0000256" key="11">
    <source>
        <dbReference type="HAMAP-Rule" id="MF_02079"/>
    </source>
</evidence>
<dbReference type="InterPro" id="IPR018365">
    <property type="entry name" value="Cell_cycle_FtsW-rel_CS"/>
</dbReference>
<keyword evidence="11" id="KW-0997">Cell inner membrane</keyword>
<evidence type="ECO:0000256" key="2">
    <source>
        <dbReference type="ARBA" id="ARBA00022475"/>
    </source>
</evidence>
<feature type="transmembrane region" description="Helical" evidence="11">
    <location>
        <begin position="70"/>
        <end position="89"/>
    </location>
</feature>
<name>A0A1D8AG64_9SPHN</name>
<evidence type="ECO:0000256" key="6">
    <source>
        <dbReference type="ARBA" id="ARBA00022960"/>
    </source>
</evidence>
<feature type="transmembrane region" description="Helical" evidence="11">
    <location>
        <begin position="269"/>
        <end position="289"/>
    </location>
</feature>
<dbReference type="OrthoDB" id="9768187at2"/>
<comment type="function">
    <text evidence="11">Peptidoglycan polymerase that is essential for cell wall elongation.</text>
</comment>
<evidence type="ECO:0000256" key="10">
    <source>
        <dbReference type="ARBA" id="ARBA00023316"/>
    </source>
</evidence>
<dbReference type="GO" id="GO:0015648">
    <property type="term" value="F:lipid-linked peptidoglycan transporter activity"/>
    <property type="evidence" value="ECO:0007669"/>
    <property type="project" value="TreeGrafter"/>
</dbReference>
<reference evidence="13" key="1">
    <citation type="journal article" date="2017" name="J. Biotechnol.">
        <title>Complete genome sequence of Novosphingobium resinovorum SA1, a versatile xenobiotic-degrading bacterium capable of utilizing sulfanilic acid.</title>
        <authorList>
            <person name="Hegedus B."/>
            <person name="Kos P.B."/>
            <person name="Balint B."/>
            <person name="Maroti G."/>
            <person name="Gan H.M."/>
            <person name="Perei K."/>
            <person name="Rakhely G."/>
        </authorList>
    </citation>
    <scope>NUCLEOTIDE SEQUENCE [LARGE SCALE GENOMIC DNA]</scope>
    <source>
        <strain evidence="13">SA1</strain>
    </source>
</reference>
<evidence type="ECO:0000256" key="7">
    <source>
        <dbReference type="ARBA" id="ARBA00022984"/>
    </source>
</evidence>
<protein>
    <recommendedName>
        <fullName evidence="11">Peptidoglycan glycosyltransferase MrdB</fullName>
        <shortName evidence="11">PGT</shortName>
        <ecNumber evidence="11">2.4.99.28</ecNumber>
    </recommendedName>
    <alternativeName>
        <fullName evidence="11">Cell elongation protein RodA</fullName>
    </alternativeName>
    <alternativeName>
        <fullName evidence="11">Cell wall polymerase</fullName>
    </alternativeName>
    <alternativeName>
        <fullName evidence="11">Peptidoglycan polymerase</fullName>
        <shortName evidence="11">PG polymerase</shortName>
    </alternativeName>
</protein>
<keyword evidence="10 11" id="KW-0961">Cell wall biogenesis/degradation</keyword>
<accession>A0A1D8AG64</accession>
<keyword evidence="7 11" id="KW-0573">Peptidoglycan synthesis</keyword>
<feature type="transmembrane region" description="Helical" evidence="11">
    <location>
        <begin position="46"/>
        <end position="64"/>
    </location>
</feature>
<dbReference type="HAMAP" id="MF_02079">
    <property type="entry name" value="PGT_RodA"/>
    <property type="match status" value="1"/>
</dbReference>
<evidence type="ECO:0000256" key="1">
    <source>
        <dbReference type="ARBA" id="ARBA00004141"/>
    </source>
</evidence>
<dbReference type="Pfam" id="PF01098">
    <property type="entry name" value="FTSW_RODA_SPOVE"/>
    <property type="match status" value="1"/>
</dbReference>
<feature type="transmembrane region" description="Helical" evidence="11">
    <location>
        <begin position="129"/>
        <end position="152"/>
    </location>
</feature>
<evidence type="ECO:0000313" key="12">
    <source>
        <dbReference type="EMBL" id="AOR81095.1"/>
    </source>
</evidence>
<evidence type="ECO:0000256" key="9">
    <source>
        <dbReference type="ARBA" id="ARBA00023136"/>
    </source>
</evidence>
<dbReference type="EC" id="2.4.99.28" evidence="11"/>
<dbReference type="NCBIfam" id="TIGR02210">
    <property type="entry name" value="rodA_shape"/>
    <property type="match status" value="1"/>
</dbReference>
<organism evidence="12 13">
    <name type="scientific">Novosphingobium resinovorum</name>
    <dbReference type="NCBI Taxonomy" id="158500"/>
    <lineage>
        <taxon>Bacteria</taxon>
        <taxon>Pseudomonadati</taxon>
        <taxon>Pseudomonadota</taxon>
        <taxon>Alphaproteobacteria</taxon>
        <taxon>Sphingomonadales</taxon>
        <taxon>Sphingomonadaceae</taxon>
        <taxon>Novosphingobium</taxon>
    </lineage>
</organism>
<gene>
    <name evidence="11" type="primary">mrdB</name>
    <name evidence="11" type="synonym">rodA</name>
    <name evidence="12" type="ORF">BES08_29880</name>
</gene>
<dbReference type="InterPro" id="IPR011923">
    <property type="entry name" value="RodA/MrdB"/>
</dbReference>